<keyword evidence="5" id="KW-1185">Reference proteome</keyword>
<dbReference type="EMBL" id="KN735128">
    <property type="protein sequence ID" value="KIH56888.1"/>
    <property type="molecule type" value="Genomic_DNA"/>
</dbReference>
<dbReference type="GO" id="GO:0016772">
    <property type="term" value="F:transferase activity, transferring phosphorus-containing groups"/>
    <property type="evidence" value="ECO:0007669"/>
    <property type="project" value="InterPro"/>
</dbReference>
<organism evidence="4 5">
    <name type="scientific">Ancylostoma duodenale</name>
    <dbReference type="NCBI Taxonomy" id="51022"/>
    <lineage>
        <taxon>Eukaryota</taxon>
        <taxon>Metazoa</taxon>
        <taxon>Ecdysozoa</taxon>
        <taxon>Nematoda</taxon>
        <taxon>Chromadorea</taxon>
        <taxon>Rhabditida</taxon>
        <taxon>Rhabditina</taxon>
        <taxon>Rhabditomorpha</taxon>
        <taxon>Strongyloidea</taxon>
        <taxon>Ancylostomatidae</taxon>
        <taxon>Ancylostomatinae</taxon>
        <taxon>Ancylostoma</taxon>
    </lineage>
</organism>
<dbReference type="PANTHER" id="PTHR15045">
    <property type="entry name" value="FUCOSE-1-PHOSPHATE GUANYLYLTRANSFERASE"/>
    <property type="match status" value="1"/>
</dbReference>
<dbReference type="InterPro" id="IPR012887">
    <property type="entry name" value="GDP_fucose_pyrophosphorylase"/>
</dbReference>
<feature type="domain" description="GDP-fucose pyrophosphorylase" evidence="3">
    <location>
        <begin position="4"/>
        <end position="99"/>
    </location>
</feature>
<dbReference type="PANTHER" id="PTHR15045:SF1">
    <property type="entry name" value="FUCOSE-1-PHOSPHATE GUANYLYLTRANSFERASE"/>
    <property type="match status" value="1"/>
</dbReference>
<dbReference type="GO" id="GO:0000166">
    <property type="term" value="F:nucleotide binding"/>
    <property type="evidence" value="ECO:0007669"/>
    <property type="project" value="UniProtKB-KW"/>
</dbReference>
<evidence type="ECO:0000313" key="5">
    <source>
        <dbReference type="Proteomes" id="UP000054047"/>
    </source>
</evidence>
<dbReference type="GO" id="GO:0042350">
    <property type="term" value="P:GDP-L-fucose biosynthetic process"/>
    <property type="evidence" value="ECO:0007669"/>
    <property type="project" value="UniProtKB-ARBA"/>
</dbReference>
<name>A0A0C2CKA5_9BILA</name>
<dbReference type="Pfam" id="PF07959">
    <property type="entry name" value="Fucose_pyrophosphorylase"/>
    <property type="match status" value="1"/>
</dbReference>
<keyword evidence="2" id="KW-0547">Nucleotide-binding</keyword>
<keyword evidence="1" id="KW-0808">Transferase</keyword>
<evidence type="ECO:0000313" key="4">
    <source>
        <dbReference type="EMBL" id="KIH56888.1"/>
    </source>
</evidence>
<protein>
    <recommendedName>
        <fullName evidence="3">GDP-fucose pyrophosphorylase domain-containing protein</fullName>
    </recommendedName>
</protein>
<evidence type="ECO:0000259" key="3">
    <source>
        <dbReference type="Pfam" id="PF07959"/>
    </source>
</evidence>
<evidence type="ECO:0000256" key="2">
    <source>
        <dbReference type="ARBA" id="ARBA00022741"/>
    </source>
</evidence>
<evidence type="ECO:0000256" key="1">
    <source>
        <dbReference type="ARBA" id="ARBA00022679"/>
    </source>
</evidence>
<dbReference type="Proteomes" id="UP000054047">
    <property type="component" value="Unassembled WGS sequence"/>
</dbReference>
<dbReference type="OrthoDB" id="10062280at2759"/>
<dbReference type="AlphaFoldDB" id="A0A0C2CKA5"/>
<reference evidence="4 5" key="1">
    <citation type="submission" date="2013-12" db="EMBL/GenBank/DDBJ databases">
        <title>Draft genome of the parsitic nematode Ancylostoma duodenale.</title>
        <authorList>
            <person name="Mitreva M."/>
        </authorList>
    </citation>
    <scope>NUCLEOTIDE SEQUENCE [LARGE SCALE GENOMIC DNA]</scope>
    <source>
        <strain evidence="4 5">Zhejiang</strain>
    </source>
</reference>
<gene>
    <name evidence="4" type="ORF">ANCDUO_12929</name>
</gene>
<accession>A0A0C2CKA5</accession>
<proteinExistence type="predicted"/>
<sequence length="153" mass="17167">MWKQIGSGSLLEYCSLKNASIGEGCIISGCESTEPLQIDSGSMLFTLCIDDNGKRFYTTILLHTDDDVKAKKKEIHWMGRNTRETDISLWNAKLFPLEKTRQSSLHATLELVRGATLNDGKISIAEAVAKSDVEEMVTFRRRLRHQCLSCVCP</sequence>